<comment type="caution">
    <text evidence="1">The sequence shown here is derived from an EMBL/GenBank/DDBJ whole genome shotgun (WGS) entry which is preliminary data.</text>
</comment>
<evidence type="ECO:0000313" key="2">
    <source>
        <dbReference type="Proteomes" id="UP000479710"/>
    </source>
</evidence>
<keyword evidence="2" id="KW-1185">Reference proteome</keyword>
<evidence type="ECO:0000313" key="1">
    <source>
        <dbReference type="EMBL" id="KAF0932418.1"/>
    </source>
</evidence>
<protein>
    <recommendedName>
        <fullName evidence="3">DUF834 domain-containing protein</fullName>
    </recommendedName>
</protein>
<organism evidence="1 2">
    <name type="scientific">Oryza meyeriana var. granulata</name>
    <dbReference type="NCBI Taxonomy" id="110450"/>
    <lineage>
        <taxon>Eukaryota</taxon>
        <taxon>Viridiplantae</taxon>
        <taxon>Streptophyta</taxon>
        <taxon>Embryophyta</taxon>
        <taxon>Tracheophyta</taxon>
        <taxon>Spermatophyta</taxon>
        <taxon>Magnoliopsida</taxon>
        <taxon>Liliopsida</taxon>
        <taxon>Poales</taxon>
        <taxon>Poaceae</taxon>
        <taxon>BOP clade</taxon>
        <taxon>Oryzoideae</taxon>
        <taxon>Oryzeae</taxon>
        <taxon>Oryzinae</taxon>
        <taxon>Oryza</taxon>
        <taxon>Oryza meyeriana</taxon>
    </lineage>
</organism>
<name>A0A6G1F666_9ORYZ</name>
<sequence>MEGGLEGTRELGKRGENKRVARGSIYELDEVKSWLGEADLGKARAPAMAASRVCGARFHAGLHGMMGRMEKESGGGGGDSGCGNGGDVGSCGAGLAAMVVTRPEEEDIPDK</sequence>
<dbReference type="Proteomes" id="UP000479710">
    <property type="component" value="Unassembled WGS sequence"/>
</dbReference>
<evidence type="ECO:0008006" key="3">
    <source>
        <dbReference type="Google" id="ProtNLM"/>
    </source>
</evidence>
<proteinExistence type="predicted"/>
<gene>
    <name evidence="1" type="ORF">E2562_010333</name>
</gene>
<dbReference type="EMBL" id="SPHZ02000001">
    <property type="protein sequence ID" value="KAF0932418.1"/>
    <property type="molecule type" value="Genomic_DNA"/>
</dbReference>
<dbReference type="AlphaFoldDB" id="A0A6G1F666"/>
<reference evidence="1 2" key="1">
    <citation type="submission" date="2019-11" db="EMBL/GenBank/DDBJ databases">
        <title>Whole genome sequence of Oryza granulata.</title>
        <authorList>
            <person name="Li W."/>
        </authorList>
    </citation>
    <scope>NUCLEOTIDE SEQUENCE [LARGE SCALE GENOMIC DNA]</scope>
    <source>
        <strain evidence="2">cv. Menghai</strain>
        <tissue evidence="1">Leaf</tissue>
    </source>
</reference>
<accession>A0A6G1F666</accession>